<evidence type="ECO:0000313" key="4">
    <source>
        <dbReference type="Proteomes" id="UP001497516"/>
    </source>
</evidence>
<dbReference type="InterPro" id="IPR058594">
    <property type="entry name" value="PB1-like_dom_pln"/>
</dbReference>
<organism evidence="3 4">
    <name type="scientific">Linum trigynum</name>
    <dbReference type="NCBI Taxonomy" id="586398"/>
    <lineage>
        <taxon>Eukaryota</taxon>
        <taxon>Viridiplantae</taxon>
        <taxon>Streptophyta</taxon>
        <taxon>Embryophyta</taxon>
        <taxon>Tracheophyta</taxon>
        <taxon>Spermatophyta</taxon>
        <taxon>Magnoliopsida</taxon>
        <taxon>eudicotyledons</taxon>
        <taxon>Gunneridae</taxon>
        <taxon>Pentapetalae</taxon>
        <taxon>rosids</taxon>
        <taxon>fabids</taxon>
        <taxon>Malpighiales</taxon>
        <taxon>Linaceae</taxon>
        <taxon>Linum</taxon>
    </lineage>
</organism>
<feature type="region of interest" description="Disordered" evidence="1">
    <location>
        <begin position="167"/>
        <end position="200"/>
    </location>
</feature>
<gene>
    <name evidence="3" type="ORF">LTRI10_LOCUS13015</name>
</gene>
<proteinExistence type="predicted"/>
<evidence type="ECO:0000313" key="3">
    <source>
        <dbReference type="EMBL" id="CAL1370922.1"/>
    </source>
</evidence>
<dbReference type="AlphaFoldDB" id="A0AAV2DBX6"/>
<name>A0AAV2DBX6_9ROSI</name>
<sequence>MMDFSGDVPRYVGGFSVKVNVDKDEMSFFEIVNVATVYLKYVSVRKIWYLTPKAIMATGLHEVRNDEDAMIGLLVDAANTKIISVFVEVVDPNDGAMGDNNKVNAGTDFVGQHGNNSVAREIHHVIDSNDAMTSDEDYIEGLSIMKMLGLTMRVATWDYASGEEVGQPNEMVRVPQDSDSNDVSYYPDQEDNLSYSNEDV</sequence>
<dbReference type="Pfam" id="PF26130">
    <property type="entry name" value="PB1-like"/>
    <property type="match status" value="1"/>
</dbReference>
<dbReference type="EMBL" id="OZ034815">
    <property type="protein sequence ID" value="CAL1370922.1"/>
    <property type="molecule type" value="Genomic_DNA"/>
</dbReference>
<feature type="domain" description="PB1-like" evidence="2">
    <location>
        <begin position="10"/>
        <end position="88"/>
    </location>
</feature>
<accession>A0AAV2DBX6</accession>
<reference evidence="3 4" key="1">
    <citation type="submission" date="2024-04" db="EMBL/GenBank/DDBJ databases">
        <authorList>
            <person name="Fracassetti M."/>
        </authorList>
    </citation>
    <scope>NUCLEOTIDE SEQUENCE [LARGE SCALE GENOMIC DNA]</scope>
</reference>
<evidence type="ECO:0000256" key="1">
    <source>
        <dbReference type="SAM" id="MobiDB-lite"/>
    </source>
</evidence>
<keyword evidence="4" id="KW-1185">Reference proteome</keyword>
<evidence type="ECO:0000259" key="2">
    <source>
        <dbReference type="Pfam" id="PF26130"/>
    </source>
</evidence>
<dbReference type="Proteomes" id="UP001497516">
    <property type="component" value="Chromosome 2"/>
</dbReference>
<protein>
    <recommendedName>
        <fullName evidence="2">PB1-like domain-containing protein</fullName>
    </recommendedName>
</protein>